<dbReference type="RefSeq" id="WP_249299209.1">
    <property type="nucleotide sequence ID" value="NZ_JACRSP010000001.1"/>
</dbReference>
<evidence type="ECO:0000313" key="2">
    <source>
        <dbReference type="EMBL" id="MBC8535480.1"/>
    </source>
</evidence>
<reference evidence="2" key="1">
    <citation type="submission" date="2020-08" db="EMBL/GenBank/DDBJ databases">
        <title>Genome public.</title>
        <authorList>
            <person name="Liu C."/>
            <person name="Sun Q."/>
        </authorList>
    </citation>
    <scope>NUCLEOTIDE SEQUENCE</scope>
    <source>
        <strain evidence="2">BX7</strain>
    </source>
</reference>
<dbReference type="Proteomes" id="UP000620366">
    <property type="component" value="Unassembled WGS sequence"/>
</dbReference>
<sequence>MIIFRLLRFFWGSVTVFARSSFLERFLNLCTHAGIKIYRVERHSREEMDFTVPARQFKKLRPIAHRTKTRLRITEKRGFPFLVRRYRKRYALAAGVLLFLAALAFMSCFIWSIDVSGNVEVSDEEILAQLAEEGFVTGIYAGNLDLDTIYQNMLIKNDRLAWIAINIKGSKAFVEVKERVMAPEFVDRENPYDIFARSDGVITALEVYEGEPMVKVGDAVTKGQLLVAGTRTNQFGEMTLHASEAKILAQTARSFKTTVPQIKQEEYYTGEVEKKRTLRIFGLPIKLFLNSGISAAEYDKITNEYDVSIGGQLYLPIQMEVVTYKEKEVFERTLTREEQLLEARGKIGRFAEQKLRGMEVLDSHESVVDNGDSITVRITYDCVEDIGERVRIYPADMPEQQPAA</sequence>
<dbReference type="Pfam" id="PF06898">
    <property type="entry name" value="YqfD"/>
    <property type="match status" value="1"/>
</dbReference>
<keyword evidence="1" id="KW-0812">Transmembrane</keyword>
<organism evidence="2 3">
    <name type="scientific">Feifania hominis</name>
    <dbReference type="NCBI Taxonomy" id="2763660"/>
    <lineage>
        <taxon>Bacteria</taxon>
        <taxon>Bacillati</taxon>
        <taxon>Bacillota</taxon>
        <taxon>Clostridia</taxon>
        <taxon>Eubacteriales</taxon>
        <taxon>Feifaniaceae</taxon>
        <taxon>Feifania</taxon>
    </lineage>
</organism>
<evidence type="ECO:0000256" key="1">
    <source>
        <dbReference type="SAM" id="Phobius"/>
    </source>
</evidence>
<dbReference type="InterPro" id="IPR010690">
    <property type="entry name" value="YqfD"/>
</dbReference>
<accession>A0A926DAL7</accession>
<proteinExistence type="predicted"/>
<evidence type="ECO:0000313" key="3">
    <source>
        <dbReference type="Proteomes" id="UP000620366"/>
    </source>
</evidence>
<keyword evidence="1" id="KW-0472">Membrane</keyword>
<dbReference type="EMBL" id="JACRSP010000001">
    <property type="protein sequence ID" value="MBC8535480.1"/>
    <property type="molecule type" value="Genomic_DNA"/>
</dbReference>
<comment type="caution">
    <text evidence="2">The sequence shown here is derived from an EMBL/GenBank/DDBJ whole genome shotgun (WGS) entry which is preliminary data.</text>
</comment>
<gene>
    <name evidence="2" type="primary">yqfD</name>
    <name evidence="2" type="ORF">H8695_02070</name>
</gene>
<dbReference type="PIRSF" id="PIRSF029895">
    <property type="entry name" value="SpoIV"/>
    <property type="match status" value="1"/>
</dbReference>
<name>A0A926DAL7_9FIRM</name>
<feature type="transmembrane region" description="Helical" evidence="1">
    <location>
        <begin position="90"/>
        <end position="113"/>
    </location>
</feature>
<dbReference type="AlphaFoldDB" id="A0A926DAL7"/>
<keyword evidence="1" id="KW-1133">Transmembrane helix</keyword>
<keyword evidence="3" id="KW-1185">Reference proteome</keyword>
<dbReference type="NCBIfam" id="TIGR02876">
    <property type="entry name" value="spore_yqfD"/>
    <property type="match status" value="1"/>
</dbReference>
<protein>
    <submittedName>
        <fullName evidence="2">Sporulation protein YqfD</fullName>
    </submittedName>
</protein>